<proteinExistence type="predicted"/>
<dbReference type="AlphaFoldDB" id="A0A0K2UFJ7"/>
<feature type="transmembrane region" description="Helical" evidence="1">
    <location>
        <begin position="28"/>
        <end position="50"/>
    </location>
</feature>
<keyword evidence="1" id="KW-0812">Transmembrane</keyword>
<reference evidence="2" key="1">
    <citation type="submission" date="2014-05" db="EMBL/GenBank/DDBJ databases">
        <authorList>
            <person name="Chronopoulou M."/>
        </authorList>
    </citation>
    <scope>NUCLEOTIDE SEQUENCE</scope>
    <source>
        <tissue evidence="2">Whole organism</tissue>
    </source>
</reference>
<dbReference type="EMBL" id="HACA01019662">
    <property type="protein sequence ID" value="CDW37023.1"/>
    <property type="molecule type" value="Transcribed_RNA"/>
</dbReference>
<evidence type="ECO:0000256" key="1">
    <source>
        <dbReference type="SAM" id="Phobius"/>
    </source>
</evidence>
<evidence type="ECO:0000313" key="2">
    <source>
        <dbReference type="EMBL" id="CDW37023.1"/>
    </source>
</evidence>
<sequence length="74" mass="8973">RVSYSLLREFSQFHQHNETKNLSNFDKYLIKCLVFVQYFFLVFKCSTFLYHRIIGRNNKILSVNSFFTPRISEV</sequence>
<keyword evidence="1" id="KW-0472">Membrane</keyword>
<organism evidence="2">
    <name type="scientific">Lepeophtheirus salmonis</name>
    <name type="common">Salmon louse</name>
    <name type="synonym">Caligus salmonis</name>
    <dbReference type="NCBI Taxonomy" id="72036"/>
    <lineage>
        <taxon>Eukaryota</taxon>
        <taxon>Metazoa</taxon>
        <taxon>Ecdysozoa</taxon>
        <taxon>Arthropoda</taxon>
        <taxon>Crustacea</taxon>
        <taxon>Multicrustacea</taxon>
        <taxon>Hexanauplia</taxon>
        <taxon>Copepoda</taxon>
        <taxon>Siphonostomatoida</taxon>
        <taxon>Caligidae</taxon>
        <taxon>Lepeophtheirus</taxon>
    </lineage>
</organism>
<feature type="non-terminal residue" evidence="2">
    <location>
        <position position="1"/>
    </location>
</feature>
<accession>A0A0K2UFJ7</accession>
<protein>
    <submittedName>
        <fullName evidence="2">Uncharacterized protein</fullName>
    </submittedName>
</protein>
<keyword evidence="1" id="KW-1133">Transmembrane helix</keyword>
<name>A0A0K2UFJ7_LEPSM</name>